<evidence type="ECO:0000313" key="1">
    <source>
        <dbReference type="EMBL" id="KAK3795627.1"/>
    </source>
</evidence>
<protein>
    <submittedName>
        <fullName evidence="1">Uncharacterized protein</fullName>
    </submittedName>
</protein>
<proteinExistence type="predicted"/>
<dbReference type="Proteomes" id="UP001283361">
    <property type="component" value="Unassembled WGS sequence"/>
</dbReference>
<dbReference type="EMBL" id="JAWDGP010001023">
    <property type="protein sequence ID" value="KAK3795627.1"/>
    <property type="molecule type" value="Genomic_DNA"/>
</dbReference>
<gene>
    <name evidence="1" type="ORF">RRG08_025679</name>
</gene>
<reference evidence="1" key="1">
    <citation type="journal article" date="2023" name="G3 (Bethesda)">
        <title>A reference genome for the long-term kleptoplast-retaining sea slug Elysia crispata morphotype clarki.</title>
        <authorList>
            <person name="Eastman K.E."/>
            <person name="Pendleton A.L."/>
            <person name="Shaikh M.A."/>
            <person name="Suttiyut T."/>
            <person name="Ogas R."/>
            <person name="Tomko P."/>
            <person name="Gavelis G."/>
            <person name="Widhalm J.R."/>
            <person name="Wisecaver J.H."/>
        </authorList>
    </citation>
    <scope>NUCLEOTIDE SEQUENCE</scope>
    <source>
        <strain evidence="1">ECLA1</strain>
    </source>
</reference>
<accession>A0AAE1AZC3</accession>
<organism evidence="1 2">
    <name type="scientific">Elysia crispata</name>
    <name type="common">lettuce slug</name>
    <dbReference type="NCBI Taxonomy" id="231223"/>
    <lineage>
        <taxon>Eukaryota</taxon>
        <taxon>Metazoa</taxon>
        <taxon>Spiralia</taxon>
        <taxon>Lophotrochozoa</taxon>
        <taxon>Mollusca</taxon>
        <taxon>Gastropoda</taxon>
        <taxon>Heterobranchia</taxon>
        <taxon>Euthyneura</taxon>
        <taxon>Panpulmonata</taxon>
        <taxon>Sacoglossa</taxon>
        <taxon>Placobranchoidea</taxon>
        <taxon>Plakobranchidae</taxon>
        <taxon>Elysia</taxon>
    </lineage>
</organism>
<name>A0AAE1AZC3_9GAST</name>
<evidence type="ECO:0000313" key="2">
    <source>
        <dbReference type="Proteomes" id="UP001283361"/>
    </source>
</evidence>
<dbReference type="AlphaFoldDB" id="A0AAE1AZC3"/>
<keyword evidence="2" id="KW-1185">Reference proteome</keyword>
<sequence>MELIALGDKRLTFTGPGRAPKEKSVGGDKQKVKTKIEILLQPVGKTLELWNLCWYEGEFVPQPQLLTYERRG</sequence>
<comment type="caution">
    <text evidence="1">The sequence shown here is derived from an EMBL/GenBank/DDBJ whole genome shotgun (WGS) entry which is preliminary data.</text>
</comment>